<comment type="caution">
    <text evidence="2">The sequence shown here is derived from an EMBL/GenBank/DDBJ whole genome shotgun (WGS) entry which is preliminary data.</text>
</comment>
<proteinExistence type="predicted"/>
<reference evidence="2" key="2">
    <citation type="submission" date="2020-09" db="EMBL/GenBank/DDBJ databases">
        <authorList>
            <person name="Sun Q."/>
            <person name="Zhou Y."/>
        </authorList>
    </citation>
    <scope>NUCLEOTIDE SEQUENCE</scope>
    <source>
        <strain evidence="2">CGMCC 1.15725</strain>
    </source>
</reference>
<dbReference type="Proteomes" id="UP000646365">
    <property type="component" value="Unassembled WGS sequence"/>
</dbReference>
<protein>
    <submittedName>
        <fullName evidence="2">Uncharacterized protein</fullName>
    </submittedName>
</protein>
<dbReference type="RefSeq" id="WP_189048807.1">
    <property type="nucleotide sequence ID" value="NZ_BMJQ01000010.1"/>
</dbReference>
<keyword evidence="3" id="KW-1185">Reference proteome</keyword>
<sequence>MAYSLPHGTRLLGVGALILVEVAAPARAQADFTIVVTESYLADLWRNGFDAYQANNCSVALLTLGRFGELASWTKHYSKNFLDQVSAAERWCSGTLDAAAAAISNLKGQGGEVTKITIAVQGKTDSPNRQERTIPYRLPPSSGGLKPALPRDLGQLN</sequence>
<reference evidence="2" key="1">
    <citation type="journal article" date="2014" name="Int. J. Syst. Evol. Microbiol.">
        <title>Complete genome sequence of Corynebacterium casei LMG S-19264T (=DSM 44701T), isolated from a smear-ripened cheese.</title>
        <authorList>
            <consortium name="US DOE Joint Genome Institute (JGI-PGF)"/>
            <person name="Walter F."/>
            <person name="Albersmeier A."/>
            <person name="Kalinowski J."/>
            <person name="Ruckert C."/>
        </authorList>
    </citation>
    <scope>NUCLEOTIDE SEQUENCE</scope>
    <source>
        <strain evidence="2">CGMCC 1.15725</strain>
    </source>
</reference>
<evidence type="ECO:0000256" key="1">
    <source>
        <dbReference type="SAM" id="MobiDB-lite"/>
    </source>
</evidence>
<accession>A0A8J2YXB3</accession>
<dbReference type="AlphaFoldDB" id="A0A8J2YXB3"/>
<gene>
    <name evidence="2" type="ORF">GCM10011611_38910</name>
</gene>
<name>A0A8J2YXB3_9PROT</name>
<evidence type="ECO:0000313" key="2">
    <source>
        <dbReference type="EMBL" id="GGF29058.1"/>
    </source>
</evidence>
<dbReference type="EMBL" id="BMJQ01000010">
    <property type="protein sequence ID" value="GGF29058.1"/>
    <property type="molecule type" value="Genomic_DNA"/>
</dbReference>
<evidence type="ECO:0000313" key="3">
    <source>
        <dbReference type="Proteomes" id="UP000646365"/>
    </source>
</evidence>
<feature type="region of interest" description="Disordered" evidence="1">
    <location>
        <begin position="122"/>
        <end position="157"/>
    </location>
</feature>
<organism evidence="2 3">
    <name type="scientific">Aliidongia dinghuensis</name>
    <dbReference type="NCBI Taxonomy" id="1867774"/>
    <lineage>
        <taxon>Bacteria</taxon>
        <taxon>Pseudomonadati</taxon>
        <taxon>Pseudomonadota</taxon>
        <taxon>Alphaproteobacteria</taxon>
        <taxon>Rhodospirillales</taxon>
        <taxon>Dongiaceae</taxon>
        <taxon>Aliidongia</taxon>
    </lineage>
</organism>